<name>A0A6C0EIE4_9ZZZZ</name>
<dbReference type="Pfam" id="PF08719">
    <property type="entry name" value="NADAR"/>
    <property type="match status" value="1"/>
</dbReference>
<organism evidence="2">
    <name type="scientific">viral metagenome</name>
    <dbReference type="NCBI Taxonomy" id="1070528"/>
    <lineage>
        <taxon>unclassified sequences</taxon>
        <taxon>metagenomes</taxon>
        <taxon>organismal metagenomes</taxon>
    </lineage>
</organism>
<dbReference type="SUPFAM" id="SSF143990">
    <property type="entry name" value="YbiA-like"/>
    <property type="match status" value="1"/>
</dbReference>
<dbReference type="InterPro" id="IPR012816">
    <property type="entry name" value="NADAR"/>
</dbReference>
<dbReference type="InterPro" id="IPR037238">
    <property type="entry name" value="YbiA-like_sf"/>
</dbReference>
<accession>A0A6C0EIE4</accession>
<reference evidence="2" key="1">
    <citation type="journal article" date="2020" name="Nature">
        <title>Giant virus diversity and host interactions through global metagenomics.</title>
        <authorList>
            <person name="Schulz F."/>
            <person name="Roux S."/>
            <person name="Paez-Espino D."/>
            <person name="Jungbluth S."/>
            <person name="Walsh D.A."/>
            <person name="Denef V.J."/>
            <person name="McMahon K.D."/>
            <person name="Konstantinidis K.T."/>
            <person name="Eloe-Fadrosh E.A."/>
            <person name="Kyrpides N.C."/>
            <person name="Woyke T."/>
        </authorList>
    </citation>
    <scope>NUCLEOTIDE SEQUENCE</scope>
    <source>
        <strain evidence="2">GVMAG-M-3300023179-2</strain>
    </source>
</reference>
<dbReference type="Gene3D" id="1.10.357.40">
    <property type="entry name" value="YbiA-like"/>
    <property type="match status" value="1"/>
</dbReference>
<evidence type="ECO:0000313" key="2">
    <source>
        <dbReference type="EMBL" id="QHT27105.1"/>
    </source>
</evidence>
<feature type="domain" description="NADAR" evidence="1">
    <location>
        <begin position="39"/>
        <end position="165"/>
    </location>
</feature>
<proteinExistence type="predicted"/>
<evidence type="ECO:0000259" key="1">
    <source>
        <dbReference type="Pfam" id="PF08719"/>
    </source>
</evidence>
<dbReference type="EMBL" id="MN739810">
    <property type="protein sequence ID" value="QHT27105.1"/>
    <property type="molecule type" value="Genomic_DNA"/>
</dbReference>
<sequence length="389" mass="45280">MTNPCFFDGKKFGLDRVNVTAFYYPGYPTPVDSFFNCSFLSNYYKGDPIIYNGLQFLTAEAAYQSEKYQDKKNLFQNLSGQQAFDLSRKLSNSSLFNPSQAWDIMYDVLKSKFSNVKMHRMLQNTNNSFLLEHNIVKGRDNRWSDDYDGTGNNWLGLLLMLIRDESKTVKYQYWTTWIKNHVNIKDGSLYQQSFWPNLVRTATRTLRLIPNAEIKSRNASIISTPHRDTKSVTSIYPVSSVTLANSSRTISKYCSRPGCKYPKYRNQQKEYPFCSLICAQALTSRICSRPGCKYLKYRNQQKEYPFCSLICAQALTSRICSRPGCAYQKYRNQQKEYPFCSLICARISTTTMCARPGCTYLRYKNQYQEYYFCSQTCAQAVKNMCIQRY</sequence>
<dbReference type="AlphaFoldDB" id="A0A6C0EIE4"/>
<dbReference type="CDD" id="cd15457">
    <property type="entry name" value="NADAR"/>
    <property type="match status" value="1"/>
</dbReference>
<protein>
    <recommendedName>
        <fullName evidence="1">NADAR domain-containing protein</fullName>
    </recommendedName>
</protein>